<reference evidence="1 2" key="1">
    <citation type="submission" date="2016-01" db="EMBL/GenBank/DDBJ databases">
        <title>The new phylogeny of the genus Mycobacterium.</title>
        <authorList>
            <person name="Tarcisio F."/>
            <person name="Conor M."/>
            <person name="Antonella G."/>
            <person name="Elisabetta G."/>
            <person name="Giulia F.S."/>
            <person name="Sara T."/>
            <person name="Anna F."/>
            <person name="Clotilde B."/>
            <person name="Roberto B."/>
            <person name="Veronica D.S."/>
            <person name="Fabio R."/>
            <person name="Monica P."/>
            <person name="Olivier J."/>
            <person name="Enrico T."/>
            <person name="Nicola S."/>
        </authorList>
    </citation>
    <scope>NUCLEOTIDE SEQUENCE [LARGE SCALE GENOMIC DNA]</scope>
    <source>
        <strain evidence="1 2">DSM 44179</strain>
    </source>
</reference>
<organism evidence="1 2">
    <name type="scientific">Mycolicibacterium fallax</name>
    <name type="common">Mycobacterium fallax</name>
    <dbReference type="NCBI Taxonomy" id="1793"/>
    <lineage>
        <taxon>Bacteria</taxon>
        <taxon>Bacillati</taxon>
        <taxon>Actinomycetota</taxon>
        <taxon>Actinomycetes</taxon>
        <taxon>Mycobacteriales</taxon>
        <taxon>Mycobacteriaceae</taxon>
        <taxon>Mycolicibacterium</taxon>
    </lineage>
</organism>
<name>A0A1X1RD72_MYCFA</name>
<sequence>MTERDPQTPVLFAESGSSLLWLLSGPAAAGMMVYIQFTSGAPINWLVPTVFFVLVTFFVGIMVFAARVHTSVQLTADELRQGTQITPVSEILGLYPEAPVRSATSGPVAMNPLTARALRRAGVDLEDEPEPELDDAAKLAEKWQAAPALGELTGVPKGRTGIGLQMAGPRTVQAWARNHRRLRAALTALLEQRAESGR</sequence>
<dbReference type="OrthoDB" id="4773470at2"/>
<gene>
    <name evidence="1" type="ORF">AWC04_11430</name>
</gene>
<comment type="caution">
    <text evidence="1">The sequence shown here is derived from an EMBL/GenBank/DDBJ whole genome shotgun (WGS) entry which is preliminary data.</text>
</comment>
<accession>A0A1X1RD72</accession>
<dbReference type="EMBL" id="LQOJ01000039">
    <property type="protein sequence ID" value="ORV03228.1"/>
    <property type="molecule type" value="Genomic_DNA"/>
</dbReference>
<evidence type="ECO:0000313" key="1">
    <source>
        <dbReference type="EMBL" id="ORV03228.1"/>
    </source>
</evidence>
<protein>
    <submittedName>
        <fullName evidence="1">Uncharacterized protein</fullName>
    </submittedName>
</protein>
<dbReference type="AlphaFoldDB" id="A0A1X1RD72"/>
<dbReference type="RefSeq" id="WP_085096178.1">
    <property type="nucleotide sequence ID" value="NZ_AP022603.1"/>
</dbReference>
<keyword evidence="2" id="KW-1185">Reference proteome</keyword>
<evidence type="ECO:0000313" key="2">
    <source>
        <dbReference type="Proteomes" id="UP000193484"/>
    </source>
</evidence>
<proteinExistence type="predicted"/>
<dbReference type="STRING" id="1793.AWC04_11430"/>
<dbReference type="Proteomes" id="UP000193484">
    <property type="component" value="Unassembled WGS sequence"/>
</dbReference>